<dbReference type="EMBL" id="BPFZ01000008">
    <property type="protein sequence ID" value="GIU67294.1"/>
    <property type="molecule type" value="Genomic_DNA"/>
</dbReference>
<reference evidence="2" key="1">
    <citation type="submission" date="2021-05" db="EMBL/GenBank/DDBJ databases">
        <authorList>
            <person name="Tanabe Y."/>
        </authorList>
    </citation>
    <scope>NUCLEOTIDE SEQUENCE</scope>
    <source>
        <strain evidence="2">BOTRYCO-1</strain>
    </source>
</reference>
<accession>A0ABQ4PWB2</accession>
<organism evidence="2 3">
    <name type="scientific">Candidatus Phycosocius spiralis</name>
    <dbReference type="NCBI Taxonomy" id="2815099"/>
    <lineage>
        <taxon>Bacteria</taxon>
        <taxon>Pseudomonadati</taxon>
        <taxon>Pseudomonadota</taxon>
        <taxon>Alphaproteobacteria</taxon>
        <taxon>Caulobacterales</taxon>
        <taxon>Caulobacterales incertae sedis</taxon>
        <taxon>Candidatus Phycosocius</taxon>
    </lineage>
</organism>
<gene>
    <name evidence="2" type="ORF">PsB1_1448</name>
</gene>
<feature type="transmembrane region" description="Helical" evidence="1">
    <location>
        <begin position="46"/>
        <end position="69"/>
    </location>
</feature>
<dbReference type="Proteomes" id="UP001161064">
    <property type="component" value="Unassembled WGS sequence"/>
</dbReference>
<evidence type="ECO:0000256" key="1">
    <source>
        <dbReference type="SAM" id="Phobius"/>
    </source>
</evidence>
<evidence type="ECO:0000313" key="2">
    <source>
        <dbReference type="EMBL" id="GIU67294.1"/>
    </source>
</evidence>
<keyword evidence="1" id="KW-0812">Transmembrane</keyword>
<comment type="caution">
    <text evidence="2">The sequence shown here is derived from an EMBL/GenBank/DDBJ whole genome shotgun (WGS) entry which is preliminary data.</text>
</comment>
<sequence length="87" mass="9487">MSLRVWLKDDGPAFTSVFQSSVRWNGFIVLASASALYGAQGLALVVLAYGPIVTLVIVMIVMIVMRVFVLAKWADKDILPTLGRGYV</sequence>
<feature type="transmembrane region" description="Helical" evidence="1">
    <location>
        <begin position="21"/>
        <end position="40"/>
    </location>
</feature>
<reference evidence="2" key="2">
    <citation type="journal article" date="2023" name="ISME Commun">
        <title>Characterization of a bloom-associated alphaproteobacterial lineage, 'Candidatus Phycosocius': insights into freshwater algal-bacterial interactions.</title>
        <authorList>
            <person name="Tanabe Y."/>
            <person name="Yamaguchi H."/>
            <person name="Yoshida M."/>
            <person name="Kai A."/>
            <person name="Okazaki Y."/>
        </authorList>
    </citation>
    <scope>NUCLEOTIDE SEQUENCE</scope>
    <source>
        <strain evidence="2">BOTRYCO-1</strain>
    </source>
</reference>
<evidence type="ECO:0000313" key="3">
    <source>
        <dbReference type="Proteomes" id="UP001161064"/>
    </source>
</evidence>
<dbReference type="RefSeq" id="WP_284360134.1">
    <property type="nucleotide sequence ID" value="NZ_BPFZ01000008.1"/>
</dbReference>
<keyword evidence="1" id="KW-0472">Membrane</keyword>
<keyword evidence="3" id="KW-1185">Reference proteome</keyword>
<protein>
    <submittedName>
        <fullName evidence="2">Uncharacterized protein</fullName>
    </submittedName>
</protein>
<proteinExistence type="predicted"/>
<keyword evidence="1" id="KW-1133">Transmembrane helix</keyword>
<name>A0ABQ4PWB2_9PROT</name>